<evidence type="ECO:0000313" key="6">
    <source>
        <dbReference type="EMBL" id="KAF2750522.1"/>
    </source>
</evidence>
<feature type="compositionally biased region" description="Low complexity" evidence="5">
    <location>
        <begin position="385"/>
        <end position="395"/>
    </location>
</feature>
<feature type="compositionally biased region" description="Basic residues" evidence="5">
    <location>
        <begin position="396"/>
        <end position="408"/>
    </location>
</feature>
<keyword evidence="3" id="KW-0235">DNA replication</keyword>
<evidence type="ECO:0000256" key="2">
    <source>
        <dbReference type="ARBA" id="ARBA00017589"/>
    </source>
</evidence>
<dbReference type="PANTHER" id="PTHR17598:SF13">
    <property type="entry name" value="DNA POLYMERASE DELTA SUBUNIT 3"/>
    <property type="match status" value="1"/>
</dbReference>
<dbReference type="AlphaFoldDB" id="A0A6A6VIS8"/>
<feature type="compositionally biased region" description="Basic and acidic residues" evidence="5">
    <location>
        <begin position="220"/>
        <end position="267"/>
    </location>
</feature>
<dbReference type="InterPro" id="IPR041913">
    <property type="entry name" value="POLD3_sf"/>
</dbReference>
<comment type="subcellular location">
    <subcellularLocation>
        <location evidence="1">Nucleus</location>
    </subcellularLocation>
</comment>
<feature type="compositionally biased region" description="Acidic residues" evidence="5">
    <location>
        <begin position="299"/>
        <end position="317"/>
    </location>
</feature>
<dbReference type="GO" id="GO:0006297">
    <property type="term" value="P:nucleotide-excision repair, DNA gap filling"/>
    <property type="evidence" value="ECO:0007669"/>
    <property type="project" value="TreeGrafter"/>
</dbReference>
<evidence type="ECO:0000256" key="5">
    <source>
        <dbReference type="SAM" id="MobiDB-lite"/>
    </source>
</evidence>
<dbReference type="Proteomes" id="UP000799440">
    <property type="component" value="Unassembled WGS sequence"/>
</dbReference>
<evidence type="ECO:0000256" key="3">
    <source>
        <dbReference type="ARBA" id="ARBA00022705"/>
    </source>
</evidence>
<gene>
    <name evidence="6" type="ORF">M011DRAFT_438749</name>
</gene>
<sequence length="468" mass="51116">MAEKYEDYLVQRVIVDGKPVTYRLLSRAIAVHVNVAKQMLYDFYLQQNGKKPSSVHATYLLTGRKHLPANGVQAKNEEGRDTKGGSRTVTFSGASQSDMEAESQESAEAEAPVPKTSIVVVREEELESTKSQFEDITSIHVYSLEPGPIQDLRILSVCNDEVAQSHSETDPLEWWRLYGSIHNPYVRKRNTKYAPPPVAATAKAAAPKIASKSEAAGPAKGKEAEKGVKKETEKAAPAKSKFSGDAKEKTLKRTDSNPNVKKDKADFFKAFAKGKAKSNSAASSKDSTPAPIPAVETPAAEDVEMQGMSEDEPDDDEPAIKIDEAKDKEHRAARARRQEQLRKMMEDSDEEMADVAEKGPEPASHAQHAAHATLPPVSTSNTESTAPPTTTTAAPGRRRGKRRVTRTKKVQDEDGYLVTKEEQVWESFSEDEPEPKKPKPAPKPPTQSKGKGGKKGQGNIASFFGKKG</sequence>
<feature type="compositionally biased region" description="Low complexity" evidence="5">
    <location>
        <begin position="268"/>
        <end position="287"/>
    </location>
</feature>
<name>A0A6A6VIS8_9PLEO</name>
<dbReference type="InterPro" id="IPR019038">
    <property type="entry name" value="POLD3"/>
</dbReference>
<dbReference type="OrthoDB" id="514823at2759"/>
<dbReference type="Gene3D" id="3.90.1030.20">
    <property type="entry name" value="DNA polymerase delta, p66 (Cdc27) subunit, wHTH domain"/>
    <property type="match status" value="1"/>
</dbReference>
<dbReference type="GO" id="GO:0043625">
    <property type="term" value="C:delta DNA polymerase complex"/>
    <property type="evidence" value="ECO:0007669"/>
    <property type="project" value="InterPro"/>
</dbReference>
<accession>A0A6A6VIS8</accession>
<protein>
    <recommendedName>
        <fullName evidence="2">DNA polymerase delta subunit 3</fullName>
    </recommendedName>
</protein>
<feature type="region of interest" description="Disordered" evidence="5">
    <location>
        <begin position="69"/>
        <end position="114"/>
    </location>
</feature>
<feature type="region of interest" description="Disordered" evidence="5">
    <location>
        <begin position="204"/>
        <end position="468"/>
    </location>
</feature>
<dbReference type="Pfam" id="PF09507">
    <property type="entry name" value="CDC27"/>
    <property type="match status" value="1"/>
</dbReference>
<dbReference type="GO" id="GO:0006271">
    <property type="term" value="P:DNA strand elongation involved in DNA replication"/>
    <property type="evidence" value="ECO:0007669"/>
    <property type="project" value="TreeGrafter"/>
</dbReference>
<evidence type="ECO:0000256" key="4">
    <source>
        <dbReference type="ARBA" id="ARBA00023242"/>
    </source>
</evidence>
<keyword evidence="4" id="KW-0539">Nucleus</keyword>
<dbReference type="GO" id="GO:0003887">
    <property type="term" value="F:DNA-directed DNA polymerase activity"/>
    <property type="evidence" value="ECO:0007669"/>
    <property type="project" value="TreeGrafter"/>
</dbReference>
<evidence type="ECO:0000256" key="1">
    <source>
        <dbReference type="ARBA" id="ARBA00004123"/>
    </source>
</evidence>
<feature type="compositionally biased region" description="Low complexity" evidence="5">
    <location>
        <begin position="204"/>
        <end position="219"/>
    </location>
</feature>
<dbReference type="GO" id="GO:1904161">
    <property type="term" value="P:DNA synthesis involved in UV-damage excision repair"/>
    <property type="evidence" value="ECO:0007669"/>
    <property type="project" value="TreeGrafter"/>
</dbReference>
<dbReference type="PANTHER" id="PTHR17598">
    <property type="entry name" value="DNA POLYMERASE DELTA SUBUNIT 3"/>
    <property type="match status" value="1"/>
</dbReference>
<proteinExistence type="predicted"/>
<feature type="compositionally biased region" description="Basic and acidic residues" evidence="5">
    <location>
        <begin position="75"/>
        <end position="84"/>
    </location>
</feature>
<keyword evidence="7" id="KW-1185">Reference proteome</keyword>
<evidence type="ECO:0000313" key="7">
    <source>
        <dbReference type="Proteomes" id="UP000799440"/>
    </source>
</evidence>
<feature type="compositionally biased region" description="Basic and acidic residues" evidence="5">
    <location>
        <begin position="318"/>
        <end position="346"/>
    </location>
</feature>
<reference evidence="6" key="1">
    <citation type="journal article" date="2020" name="Stud. Mycol.">
        <title>101 Dothideomycetes genomes: a test case for predicting lifestyles and emergence of pathogens.</title>
        <authorList>
            <person name="Haridas S."/>
            <person name="Albert R."/>
            <person name="Binder M."/>
            <person name="Bloem J."/>
            <person name="Labutti K."/>
            <person name="Salamov A."/>
            <person name="Andreopoulos B."/>
            <person name="Baker S."/>
            <person name="Barry K."/>
            <person name="Bills G."/>
            <person name="Bluhm B."/>
            <person name="Cannon C."/>
            <person name="Castanera R."/>
            <person name="Culley D."/>
            <person name="Daum C."/>
            <person name="Ezra D."/>
            <person name="Gonzalez J."/>
            <person name="Henrissat B."/>
            <person name="Kuo A."/>
            <person name="Liang C."/>
            <person name="Lipzen A."/>
            <person name="Lutzoni F."/>
            <person name="Magnuson J."/>
            <person name="Mondo S."/>
            <person name="Nolan M."/>
            <person name="Ohm R."/>
            <person name="Pangilinan J."/>
            <person name="Park H.-J."/>
            <person name="Ramirez L."/>
            <person name="Alfaro M."/>
            <person name="Sun H."/>
            <person name="Tritt A."/>
            <person name="Yoshinaga Y."/>
            <person name="Zwiers L.-H."/>
            <person name="Turgeon B."/>
            <person name="Goodwin S."/>
            <person name="Spatafora J."/>
            <person name="Crous P."/>
            <person name="Grigoriev I."/>
        </authorList>
    </citation>
    <scope>NUCLEOTIDE SEQUENCE</scope>
    <source>
        <strain evidence="6">CBS 119925</strain>
    </source>
</reference>
<organism evidence="6 7">
    <name type="scientific">Sporormia fimetaria CBS 119925</name>
    <dbReference type="NCBI Taxonomy" id="1340428"/>
    <lineage>
        <taxon>Eukaryota</taxon>
        <taxon>Fungi</taxon>
        <taxon>Dikarya</taxon>
        <taxon>Ascomycota</taxon>
        <taxon>Pezizomycotina</taxon>
        <taxon>Dothideomycetes</taxon>
        <taxon>Pleosporomycetidae</taxon>
        <taxon>Pleosporales</taxon>
        <taxon>Sporormiaceae</taxon>
        <taxon>Sporormia</taxon>
    </lineage>
</organism>
<dbReference type="EMBL" id="MU006564">
    <property type="protein sequence ID" value="KAF2750522.1"/>
    <property type="molecule type" value="Genomic_DNA"/>
</dbReference>
<feature type="compositionally biased region" description="Acidic residues" evidence="5">
    <location>
        <begin position="99"/>
        <end position="108"/>
    </location>
</feature>